<keyword evidence="2 3" id="KW-0067">ATP-binding</keyword>
<dbReference type="InterPro" id="IPR008271">
    <property type="entry name" value="Ser/Thr_kinase_AS"/>
</dbReference>
<dbReference type="PANTHER" id="PTHR24362">
    <property type="entry name" value="SERINE/THREONINE-PROTEIN KINASE NEK"/>
    <property type="match status" value="1"/>
</dbReference>
<evidence type="ECO:0000256" key="1">
    <source>
        <dbReference type="ARBA" id="ARBA00022741"/>
    </source>
</evidence>
<dbReference type="Pfam" id="PF00069">
    <property type="entry name" value="Pkinase"/>
    <property type="match status" value="1"/>
</dbReference>
<proteinExistence type="inferred from homology"/>
<dbReference type="SMART" id="SM00220">
    <property type="entry name" value="S_TKc"/>
    <property type="match status" value="1"/>
</dbReference>
<dbReference type="PROSITE" id="PS00107">
    <property type="entry name" value="PROTEIN_KINASE_ATP"/>
    <property type="match status" value="1"/>
</dbReference>
<dbReference type="InterPro" id="IPR011009">
    <property type="entry name" value="Kinase-like_dom_sf"/>
</dbReference>
<evidence type="ECO:0000256" key="5">
    <source>
        <dbReference type="SAM" id="MobiDB-lite"/>
    </source>
</evidence>
<dbReference type="PROSITE" id="PS50011">
    <property type="entry name" value="PROTEIN_KINASE_DOM"/>
    <property type="match status" value="1"/>
</dbReference>
<keyword evidence="4" id="KW-0808">Transferase</keyword>
<dbReference type="SUPFAM" id="SSF56112">
    <property type="entry name" value="Protein kinase-like (PK-like)"/>
    <property type="match status" value="1"/>
</dbReference>
<evidence type="ECO:0000259" key="6">
    <source>
        <dbReference type="PROSITE" id="PS50011"/>
    </source>
</evidence>
<evidence type="ECO:0000256" key="3">
    <source>
        <dbReference type="PROSITE-ProRule" id="PRU10141"/>
    </source>
</evidence>
<evidence type="ECO:0000313" key="8">
    <source>
        <dbReference type="Proteomes" id="UP001470230"/>
    </source>
</evidence>
<keyword evidence="8" id="KW-1185">Reference proteome</keyword>
<feature type="binding site" evidence="3">
    <location>
        <position position="62"/>
    </location>
    <ligand>
        <name>ATP</name>
        <dbReference type="ChEBI" id="CHEBI:30616"/>
    </ligand>
</feature>
<dbReference type="PANTHER" id="PTHR24362:SF309">
    <property type="entry name" value="PROTEIN KINASE DOMAIN-CONTAINING PROTEIN"/>
    <property type="match status" value="1"/>
</dbReference>
<protein>
    <recommendedName>
        <fullName evidence="6">Protein kinase domain-containing protein</fullName>
    </recommendedName>
</protein>
<dbReference type="InterPro" id="IPR017441">
    <property type="entry name" value="Protein_kinase_ATP_BS"/>
</dbReference>
<dbReference type="PROSITE" id="PS00108">
    <property type="entry name" value="PROTEIN_KINASE_ST"/>
    <property type="match status" value="1"/>
</dbReference>
<keyword evidence="4" id="KW-0418">Kinase</keyword>
<evidence type="ECO:0000256" key="2">
    <source>
        <dbReference type="ARBA" id="ARBA00022840"/>
    </source>
</evidence>
<evidence type="ECO:0000313" key="7">
    <source>
        <dbReference type="EMBL" id="KAK8857695.1"/>
    </source>
</evidence>
<feature type="domain" description="Protein kinase" evidence="6">
    <location>
        <begin position="33"/>
        <end position="311"/>
    </location>
</feature>
<comment type="caution">
    <text evidence="7">The sequence shown here is derived from an EMBL/GenBank/DDBJ whole genome shotgun (WGS) entry which is preliminary data.</text>
</comment>
<keyword evidence="4" id="KW-0723">Serine/threonine-protein kinase</keyword>
<sequence>MYRLNEGFLEDKEEEPQSLDLNVIRETLSQNGYTYLRPVGKGGFSSVFLVFSNQYGLEFVVKVSNYRGSRKKQSQGSDEFDQTEINHLINLNHPNIIDMYKYFTDDHYLYIILEYCQGGSLKDLIEKNGRIRSCNLYNYCHQIITALKHCHDLQIAHNDIKPANVLIDKNQRLKLADFGLSKGFSPNLIYPNTNNRSNMTDHSIGKNGQILIKKFGGSKPYMAPELLNHSAYDPFKADIWSLGVTFYELATGHLPWKTTDFSQMHLQISVGIFSFDNIKLPSPFCQAIHKMLDVNPLKRPNIDWLLEQPIFAPETSGNTKLRSSIINRSSSIGSLSKLRIRPVSSFSSDNDIKPSDSSPIVSQSNLLSDAILNDSQGPFSPLKPTDDQVFEQNPNKNDFHQAGTELAAVRRKKIRRNIKMMSSSLPPSKTFL</sequence>
<dbReference type="InterPro" id="IPR000719">
    <property type="entry name" value="Prot_kinase_dom"/>
</dbReference>
<accession>A0ABR2I709</accession>
<gene>
    <name evidence="7" type="ORF">M9Y10_016103</name>
</gene>
<dbReference type="EMBL" id="JAPFFF010000020">
    <property type="protein sequence ID" value="KAK8857695.1"/>
    <property type="molecule type" value="Genomic_DNA"/>
</dbReference>
<dbReference type="Proteomes" id="UP001470230">
    <property type="component" value="Unassembled WGS sequence"/>
</dbReference>
<reference evidence="7 8" key="1">
    <citation type="submission" date="2024-04" db="EMBL/GenBank/DDBJ databases">
        <title>Tritrichomonas musculus Genome.</title>
        <authorList>
            <person name="Alves-Ferreira E."/>
            <person name="Grigg M."/>
            <person name="Lorenzi H."/>
            <person name="Galac M."/>
        </authorList>
    </citation>
    <scope>NUCLEOTIDE SEQUENCE [LARGE SCALE GENOMIC DNA]</scope>
    <source>
        <strain evidence="7 8">EAF2021</strain>
    </source>
</reference>
<dbReference type="Gene3D" id="1.10.510.10">
    <property type="entry name" value="Transferase(Phosphotransferase) domain 1"/>
    <property type="match status" value="1"/>
</dbReference>
<organism evidence="7 8">
    <name type="scientific">Tritrichomonas musculus</name>
    <dbReference type="NCBI Taxonomy" id="1915356"/>
    <lineage>
        <taxon>Eukaryota</taxon>
        <taxon>Metamonada</taxon>
        <taxon>Parabasalia</taxon>
        <taxon>Tritrichomonadida</taxon>
        <taxon>Tritrichomonadidae</taxon>
        <taxon>Tritrichomonas</taxon>
    </lineage>
</organism>
<feature type="region of interest" description="Disordered" evidence="5">
    <location>
        <begin position="377"/>
        <end position="402"/>
    </location>
</feature>
<name>A0ABR2I709_9EUKA</name>
<evidence type="ECO:0000256" key="4">
    <source>
        <dbReference type="RuleBase" id="RU000304"/>
    </source>
</evidence>
<keyword evidence="1 3" id="KW-0547">Nucleotide-binding</keyword>
<comment type="similarity">
    <text evidence="4">Belongs to the protein kinase superfamily.</text>
</comment>